<dbReference type="Pfam" id="PF05719">
    <property type="entry name" value="GPP34"/>
    <property type="match status" value="1"/>
</dbReference>
<protein>
    <submittedName>
        <fullName evidence="5">Golgi phosphoprotein 3 GPP34</fullName>
    </submittedName>
</protein>
<keyword evidence="4" id="KW-0472">Membrane</keyword>
<dbReference type="RefSeq" id="WP_141820339.1">
    <property type="nucleotide sequence ID" value="NZ_BAAAIL010000001.1"/>
</dbReference>
<evidence type="ECO:0000256" key="1">
    <source>
        <dbReference type="ARBA" id="ARBA00004255"/>
    </source>
</evidence>
<dbReference type="GO" id="GO:0070273">
    <property type="term" value="F:phosphatidylinositol-4-phosphate binding"/>
    <property type="evidence" value="ECO:0007669"/>
    <property type="project" value="InterPro"/>
</dbReference>
<keyword evidence="6" id="KW-1185">Reference proteome</keyword>
<accession>A0A543K7E4</accession>
<dbReference type="GO" id="GO:0012505">
    <property type="term" value="C:endomembrane system"/>
    <property type="evidence" value="ECO:0007669"/>
    <property type="project" value="UniProtKB-ARBA"/>
</dbReference>
<keyword evidence="3" id="KW-0446">Lipid-binding</keyword>
<comment type="subcellular location">
    <subcellularLocation>
        <location evidence="1">Golgi apparatus membrane</location>
        <topology evidence="1">Peripheral membrane protein</topology>
        <orientation evidence="1">Cytoplasmic side</orientation>
    </subcellularLocation>
</comment>
<dbReference type="EMBL" id="VFPU01000002">
    <property type="protein sequence ID" value="TQM91012.1"/>
    <property type="molecule type" value="Genomic_DNA"/>
</dbReference>
<evidence type="ECO:0000256" key="3">
    <source>
        <dbReference type="ARBA" id="ARBA00023121"/>
    </source>
</evidence>
<sequence>MLIAEELLLVGTAPDGRNLLGTQRQIVVAGALLTELVLRERLDVDDRSRLRMVAGGTIGEPLLDDALVRFGERQGKKPKDVLGSIGRKVEKPVFESLVRRELVRPEPVRALGMTWMTRWPVLEGGPRDTIVADLLRVVCRMEEPNSRTGALVSLLQAVDALPRVLPKEMRPGVPNRDVRRRGKEITKGRWASEAVVKAVQEATAATMAAVGAATAASSSS</sequence>
<name>A0A543K7E4_9MICO</name>
<reference evidence="5 6" key="1">
    <citation type="submission" date="2019-06" db="EMBL/GenBank/DDBJ databases">
        <title>Sequencing the genomes of 1000 actinobacteria strains.</title>
        <authorList>
            <person name="Klenk H.-P."/>
        </authorList>
    </citation>
    <scope>NUCLEOTIDE SEQUENCE [LARGE SCALE GENOMIC DNA]</scope>
    <source>
        <strain evidence="5 6">DSM 12362</strain>
    </source>
</reference>
<organism evidence="5 6">
    <name type="scientific">Ornithinimicrobium humiphilum</name>
    <dbReference type="NCBI Taxonomy" id="125288"/>
    <lineage>
        <taxon>Bacteria</taxon>
        <taxon>Bacillati</taxon>
        <taxon>Actinomycetota</taxon>
        <taxon>Actinomycetes</taxon>
        <taxon>Micrococcales</taxon>
        <taxon>Ornithinimicrobiaceae</taxon>
        <taxon>Ornithinimicrobium</taxon>
    </lineage>
</organism>
<dbReference type="AlphaFoldDB" id="A0A543K7E4"/>
<gene>
    <name evidence="5" type="ORF">FB476_2730</name>
</gene>
<proteinExistence type="predicted"/>
<evidence type="ECO:0000256" key="2">
    <source>
        <dbReference type="ARBA" id="ARBA00023034"/>
    </source>
</evidence>
<evidence type="ECO:0000313" key="5">
    <source>
        <dbReference type="EMBL" id="TQM91012.1"/>
    </source>
</evidence>
<comment type="caution">
    <text evidence="5">The sequence shown here is derived from an EMBL/GenBank/DDBJ whole genome shotgun (WGS) entry which is preliminary data.</text>
</comment>
<dbReference type="GO" id="GO:0005737">
    <property type="term" value="C:cytoplasm"/>
    <property type="evidence" value="ECO:0007669"/>
    <property type="project" value="UniProtKB-ARBA"/>
</dbReference>
<evidence type="ECO:0000313" key="6">
    <source>
        <dbReference type="Proteomes" id="UP000315133"/>
    </source>
</evidence>
<keyword evidence="2" id="KW-0333">Golgi apparatus</keyword>
<dbReference type="Gene3D" id="1.10.3630.10">
    <property type="entry name" value="yeast vps74-n-term truncation variant domain like"/>
    <property type="match status" value="1"/>
</dbReference>
<evidence type="ECO:0000256" key="4">
    <source>
        <dbReference type="ARBA" id="ARBA00023136"/>
    </source>
</evidence>
<dbReference type="Proteomes" id="UP000315133">
    <property type="component" value="Unassembled WGS sequence"/>
</dbReference>
<dbReference type="InterPro" id="IPR038261">
    <property type="entry name" value="GPP34-like_sf"/>
</dbReference>
<dbReference type="InterPro" id="IPR008628">
    <property type="entry name" value="GPP34-like"/>
</dbReference>
<dbReference type="OrthoDB" id="4962633at2"/>